<name>A0ABC8Z4Y0_9POAL</name>
<keyword evidence="3" id="KW-1185">Reference proteome</keyword>
<dbReference type="EMBL" id="OZ075128">
    <property type="protein sequence ID" value="CAL4953789.1"/>
    <property type="molecule type" value="Genomic_DNA"/>
</dbReference>
<evidence type="ECO:0000256" key="1">
    <source>
        <dbReference type="SAM" id="MobiDB-lite"/>
    </source>
</evidence>
<dbReference type="Proteomes" id="UP001497457">
    <property type="component" value="Chromosome 18b"/>
</dbReference>
<evidence type="ECO:0000313" key="2">
    <source>
        <dbReference type="EMBL" id="CAL4953789.1"/>
    </source>
</evidence>
<dbReference type="AlphaFoldDB" id="A0ABC8Z4Y0"/>
<accession>A0ABC8Z4Y0</accession>
<reference evidence="3" key="1">
    <citation type="submission" date="2024-06" db="EMBL/GenBank/DDBJ databases">
        <authorList>
            <person name="Ryan C."/>
        </authorList>
    </citation>
    <scope>NUCLEOTIDE SEQUENCE [LARGE SCALE GENOMIC DNA]</scope>
</reference>
<protein>
    <submittedName>
        <fullName evidence="2">Uncharacterized protein</fullName>
    </submittedName>
</protein>
<feature type="region of interest" description="Disordered" evidence="1">
    <location>
        <begin position="1"/>
        <end position="31"/>
    </location>
</feature>
<reference evidence="2 3" key="2">
    <citation type="submission" date="2024-10" db="EMBL/GenBank/DDBJ databases">
        <authorList>
            <person name="Ryan C."/>
        </authorList>
    </citation>
    <scope>NUCLEOTIDE SEQUENCE [LARGE SCALE GENOMIC DNA]</scope>
</reference>
<organism evidence="2 3">
    <name type="scientific">Urochloa decumbens</name>
    <dbReference type="NCBI Taxonomy" id="240449"/>
    <lineage>
        <taxon>Eukaryota</taxon>
        <taxon>Viridiplantae</taxon>
        <taxon>Streptophyta</taxon>
        <taxon>Embryophyta</taxon>
        <taxon>Tracheophyta</taxon>
        <taxon>Spermatophyta</taxon>
        <taxon>Magnoliopsida</taxon>
        <taxon>Liliopsida</taxon>
        <taxon>Poales</taxon>
        <taxon>Poaceae</taxon>
        <taxon>PACMAD clade</taxon>
        <taxon>Panicoideae</taxon>
        <taxon>Panicodae</taxon>
        <taxon>Paniceae</taxon>
        <taxon>Melinidinae</taxon>
        <taxon>Urochloa</taxon>
    </lineage>
</organism>
<sequence>MATTASSDAGPAIRRSISKTPSGNPLPRRGQVKERIVRDIAAALATAAVLACDRTAVAGAGKTKGAGDKKK</sequence>
<proteinExistence type="predicted"/>
<gene>
    <name evidence="2" type="ORF">URODEC1_LOCUS40386</name>
</gene>
<evidence type="ECO:0000313" key="3">
    <source>
        <dbReference type="Proteomes" id="UP001497457"/>
    </source>
</evidence>